<dbReference type="PANTHER" id="PTHR47230">
    <property type="entry name" value="TIR DOMAIN-CONTAINING ADAPTER MOLECULE 1"/>
    <property type="match status" value="1"/>
</dbReference>
<keyword evidence="4" id="KW-0391">Immunity</keyword>
<feature type="domain" description="DZIP3-like HEPN" evidence="7">
    <location>
        <begin position="132"/>
        <end position="239"/>
    </location>
</feature>
<feature type="region of interest" description="Disordered" evidence="6">
    <location>
        <begin position="298"/>
        <end position="367"/>
    </location>
</feature>
<evidence type="ECO:0000256" key="3">
    <source>
        <dbReference type="ARBA" id="ARBA00022588"/>
    </source>
</evidence>
<evidence type="ECO:0000313" key="9">
    <source>
        <dbReference type="Proteomes" id="UP000507470"/>
    </source>
</evidence>
<reference evidence="8 9" key="1">
    <citation type="submission" date="2020-06" db="EMBL/GenBank/DDBJ databases">
        <authorList>
            <person name="Li R."/>
            <person name="Bekaert M."/>
        </authorList>
    </citation>
    <scope>NUCLEOTIDE SEQUENCE [LARGE SCALE GENOMIC DNA]</scope>
    <source>
        <strain evidence="9">wild</strain>
    </source>
</reference>
<feature type="compositionally biased region" description="Basic and acidic residues" evidence="6">
    <location>
        <begin position="300"/>
        <end position="323"/>
    </location>
</feature>
<organism evidence="8 9">
    <name type="scientific">Mytilus coruscus</name>
    <name type="common">Sea mussel</name>
    <dbReference type="NCBI Taxonomy" id="42192"/>
    <lineage>
        <taxon>Eukaryota</taxon>
        <taxon>Metazoa</taxon>
        <taxon>Spiralia</taxon>
        <taxon>Lophotrochozoa</taxon>
        <taxon>Mollusca</taxon>
        <taxon>Bivalvia</taxon>
        <taxon>Autobranchia</taxon>
        <taxon>Pteriomorphia</taxon>
        <taxon>Mytilida</taxon>
        <taxon>Mytiloidea</taxon>
        <taxon>Mytilidae</taxon>
        <taxon>Mytilinae</taxon>
        <taxon>Mytilus</taxon>
    </lineage>
</organism>
<dbReference type="GO" id="GO:0035591">
    <property type="term" value="F:signaling adaptor activity"/>
    <property type="evidence" value="ECO:0007669"/>
    <property type="project" value="TreeGrafter"/>
</dbReference>
<dbReference type="EMBL" id="CACVKT020003009">
    <property type="protein sequence ID" value="CAC5381179.1"/>
    <property type="molecule type" value="Genomic_DNA"/>
</dbReference>
<keyword evidence="2" id="KW-0963">Cytoplasm</keyword>
<dbReference type="GO" id="GO:0035666">
    <property type="term" value="P:TRIF-dependent toll-like receptor signaling pathway"/>
    <property type="evidence" value="ECO:0007669"/>
    <property type="project" value="InterPro"/>
</dbReference>
<evidence type="ECO:0000313" key="8">
    <source>
        <dbReference type="EMBL" id="CAC5381179.1"/>
    </source>
</evidence>
<dbReference type="GO" id="GO:0045087">
    <property type="term" value="P:innate immune response"/>
    <property type="evidence" value="ECO:0007669"/>
    <property type="project" value="UniProtKB-KW"/>
</dbReference>
<dbReference type="InterPro" id="IPR046946">
    <property type="entry name" value="TCAM1/2"/>
</dbReference>
<evidence type="ECO:0000256" key="1">
    <source>
        <dbReference type="ARBA" id="ARBA00004496"/>
    </source>
</evidence>
<gene>
    <name evidence="8" type="ORF">MCOR_17086</name>
</gene>
<dbReference type="InterPro" id="IPR035897">
    <property type="entry name" value="Toll_tir_struct_dom_sf"/>
</dbReference>
<evidence type="ECO:0000256" key="2">
    <source>
        <dbReference type="ARBA" id="ARBA00022490"/>
    </source>
</evidence>
<keyword evidence="3" id="KW-0399">Innate immunity</keyword>
<dbReference type="OrthoDB" id="6162130at2759"/>
<protein>
    <recommendedName>
        <fullName evidence="7">DZIP3-like HEPN domain-containing protein</fullName>
    </recommendedName>
</protein>
<sequence length="567" mass="65000">MWKPCRWCTGQISHDAYFFYQAALNVKKTFTNELKKKQSADFLAFSKFVQTILRTQYEKVPGKQEFNVVECQQGPSGTNSTVVIIDVVSKGCTNDVYMQLCKPVKNLITLGKLELALLTSMEDFSFRILRGSNPAVSSKFFDLSLLITLLRRDLKVEPPKKGFDVLPSTEDISDGAQIATIKYYRNELAHASDTNMSEHMFDDCWSNLENAIKHLGKGDDKFMIAVNDALTRNLDNSTKEIMIKMVQHDKQLLELEVTVPEHNKRILTLEKQSACTKTEISQIKEEIGQTEEQILTGRTVQDKRNVQQDEMNKNMESGIEKNRRNIQRLESQSAVRQPRAHVPSTDQLNTGSGESPDNSSPGDTSSFSSVELKKETFIKLHFAKLPKELKVGYYDVMILYSESDYHEAEKFRAQLENNIFPSEPGKIKAVLYDGPELEGISASKLQHLEAGFNRCTFTFVYLTKHFVECDWCRFSSETCLLQAIDDKGKRWCVVPVYTVRRNEADFTIPMGLNSLKGVNIYNPNGFYCNIRSLIGDELYKREQNEKKHKAKRYKYLMRKVEEDKAYE</sequence>
<evidence type="ECO:0000256" key="6">
    <source>
        <dbReference type="SAM" id="MobiDB-lite"/>
    </source>
</evidence>
<dbReference type="Gene3D" id="3.40.50.10140">
    <property type="entry name" value="Toll/interleukin-1 receptor homology (TIR) domain"/>
    <property type="match status" value="1"/>
</dbReference>
<dbReference type="Proteomes" id="UP000507470">
    <property type="component" value="Unassembled WGS sequence"/>
</dbReference>
<feature type="compositionally biased region" description="Polar residues" evidence="6">
    <location>
        <begin position="344"/>
        <end position="367"/>
    </location>
</feature>
<accession>A0A6J8BET0</accession>
<dbReference type="GO" id="GO:0032481">
    <property type="term" value="P:positive regulation of type I interferon production"/>
    <property type="evidence" value="ECO:0007669"/>
    <property type="project" value="TreeGrafter"/>
</dbReference>
<proteinExistence type="predicted"/>
<evidence type="ECO:0000256" key="5">
    <source>
        <dbReference type="ARBA" id="ARBA00023198"/>
    </source>
</evidence>
<evidence type="ECO:0000259" key="7">
    <source>
        <dbReference type="Pfam" id="PF18738"/>
    </source>
</evidence>
<keyword evidence="9" id="KW-1185">Reference proteome</keyword>
<dbReference type="Pfam" id="PF18738">
    <property type="entry name" value="HEPN_DZIP3"/>
    <property type="match status" value="1"/>
</dbReference>
<dbReference type="AlphaFoldDB" id="A0A6J8BET0"/>
<keyword evidence="5" id="KW-0395">Inflammatory response</keyword>
<evidence type="ECO:0000256" key="4">
    <source>
        <dbReference type="ARBA" id="ARBA00022859"/>
    </source>
</evidence>
<name>A0A6J8BET0_MYTCO</name>
<dbReference type="GO" id="GO:0043123">
    <property type="term" value="P:positive regulation of canonical NF-kappaB signal transduction"/>
    <property type="evidence" value="ECO:0007669"/>
    <property type="project" value="TreeGrafter"/>
</dbReference>
<dbReference type="InterPro" id="IPR041249">
    <property type="entry name" value="HEPN_DZIP3"/>
</dbReference>
<dbReference type="SUPFAM" id="SSF52200">
    <property type="entry name" value="Toll/Interleukin receptor TIR domain"/>
    <property type="match status" value="1"/>
</dbReference>
<dbReference type="GO" id="GO:0005768">
    <property type="term" value="C:endosome"/>
    <property type="evidence" value="ECO:0007669"/>
    <property type="project" value="TreeGrafter"/>
</dbReference>
<comment type="subcellular location">
    <subcellularLocation>
        <location evidence="1">Cytoplasm</location>
    </subcellularLocation>
</comment>
<dbReference type="PANTHER" id="PTHR47230:SF1">
    <property type="entry name" value="TIR DOMAIN-CONTAINING ADAPTER MOLECULE 1"/>
    <property type="match status" value="1"/>
</dbReference>